<gene>
    <name evidence="4" type="ORF">Q5H92_26535</name>
</gene>
<keyword evidence="5" id="KW-1185">Reference proteome</keyword>
<evidence type="ECO:0000256" key="1">
    <source>
        <dbReference type="ARBA" id="ARBA00005445"/>
    </source>
</evidence>
<dbReference type="InterPro" id="IPR021884">
    <property type="entry name" value="Ice-bd_prot"/>
</dbReference>
<comment type="caution">
    <text evidence="4">The sequence shown here is derived from an EMBL/GenBank/DDBJ whole genome shotgun (WGS) entry which is preliminary data.</text>
</comment>
<dbReference type="InterPro" id="IPR026444">
    <property type="entry name" value="Secre_tail"/>
</dbReference>
<sequence length="423" mass="43539">MKAIYFFARRFASARATCLLLAAGLLSSPASFGQVVPPAIGRASSFALFTAVGAFNNVGPSVVLGDIGTNAGAFSGFPLGVVTTGSIHVADTEATQAATDVETAYTYAAGIPNAVPLTVYGGTPQQILTPGAYVVGAATTLTGNLILDAQNDPNAVFFLRVSGALTTAAGSTVTLAGGALASNVYWQVGGLLILGQNSVMRGTLLVDGGINLIEGATLLGRGLSRSGAINMDTNVVNGFVAGAPLPVTLVRFSATLRQDQRVLLQWATASETTSRSFAVERSATGTTGWETVALLAAAGTSTAPKNYQALDERVVTGRCYYRLRSTDLDGTFALSPLRTVSAQAALEQAQLFPNPVAQTLTVTGVQPGSRLTLLDMAGRTQQQQVASEAGIEQVATSELLVGSYLLKVVSASGIATTLRLQKQ</sequence>
<organism evidence="4 5">
    <name type="scientific">Hymenobacter mellowenesis</name>
    <dbReference type="NCBI Taxonomy" id="3063995"/>
    <lineage>
        <taxon>Bacteria</taxon>
        <taxon>Pseudomonadati</taxon>
        <taxon>Bacteroidota</taxon>
        <taxon>Cytophagia</taxon>
        <taxon>Cytophagales</taxon>
        <taxon>Hymenobacteraceae</taxon>
        <taxon>Hymenobacter</taxon>
    </lineage>
</organism>
<dbReference type="NCBIfam" id="TIGR04183">
    <property type="entry name" value="Por_Secre_tail"/>
    <property type="match status" value="1"/>
</dbReference>
<evidence type="ECO:0000256" key="3">
    <source>
        <dbReference type="SAM" id="SignalP"/>
    </source>
</evidence>
<comment type="similarity">
    <text evidence="1">Belongs to the ice-binding protein family.</text>
</comment>
<dbReference type="Pfam" id="PF11999">
    <property type="entry name" value="Ice_binding"/>
    <property type="match status" value="1"/>
</dbReference>
<evidence type="ECO:0000313" key="4">
    <source>
        <dbReference type="EMBL" id="MDO7849945.1"/>
    </source>
</evidence>
<proteinExistence type="inferred from homology"/>
<feature type="signal peptide" evidence="3">
    <location>
        <begin position="1"/>
        <end position="33"/>
    </location>
</feature>
<evidence type="ECO:0000256" key="2">
    <source>
        <dbReference type="ARBA" id="ARBA00022729"/>
    </source>
</evidence>
<keyword evidence="2 3" id="KW-0732">Signal</keyword>
<dbReference type="EMBL" id="JAUQSX010000026">
    <property type="protein sequence ID" value="MDO7849945.1"/>
    <property type="molecule type" value="Genomic_DNA"/>
</dbReference>
<evidence type="ECO:0000313" key="5">
    <source>
        <dbReference type="Proteomes" id="UP001167796"/>
    </source>
</evidence>
<reference evidence="4" key="1">
    <citation type="submission" date="2023-07" db="EMBL/GenBank/DDBJ databases">
        <authorList>
            <person name="Kim M.K."/>
        </authorList>
    </citation>
    <scope>NUCLEOTIDE SEQUENCE</scope>
    <source>
        <strain evidence="4">M29</strain>
    </source>
</reference>
<accession>A0ABT9AJ96</accession>
<dbReference type="Proteomes" id="UP001167796">
    <property type="component" value="Unassembled WGS sequence"/>
</dbReference>
<feature type="chain" id="PRO_5045841937" evidence="3">
    <location>
        <begin position="34"/>
        <end position="423"/>
    </location>
</feature>
<name>A0ABT9AJ96_9BACT</name>
<protein>
    <submittedName>
        <fullName evidence="4">Ice-binding family protein</fullName>
    </submittedName>
</protein>
<dbReference type="RefSeq" id="WP_305014604.1">
    <property type="nucleotide sequence ID" value="NZ_JAUQSX010000026.1"/>
</dbReference>